<name>A0ABY9E802_9GAMM</name>
<evidence type="ECO:0000259" key="1">
    <source>
        <dbReference type="Pfam" id="PF00535"/>
    </source>
</evidence>
<accession>A0ABY9E802</accession>
<organism evidence="2 3">
    <name type="scientific">Microbulbifer spongiae</name>
    <dbReference type="NCBI Taxonomy" id="2944933"/>
    <lineage>
        <taxon>Bacteria</taxon>
        <taxon>Pseudomonadati</taxon>
        <taxon>Pseudomonadota</taxon>
        <taxon>Gammaproteobacteria</taxon>
        <taxon>Cellvibrionales</taxon>
        <taxon>Microbulbiferaceae</taxon>
        <taxon>Microbulbifer</taxon>
    </lineage>
</organism>
<dbReference type="Gene3D" id="3.90.550.10">
    <property type="entry name" value="Spore Coat Polysaccharide Biosynthesis Protein SpsA, Chain A"/>
    <property type="match status" value="2"/>
</dbReference>
<protein>
    <submittedName>
        <fullName evidence="2">Glycosyltransferase family 2 protein</fullName>
    </submittedName>
</protein>
<dbReference type="PANTHER" id="PTHR43179:SF7">
    <property type="entry name" value="RHAMNOSYLTRANSFERASE WBBL"/>
    <property type="match status" value="1"/>
</dbReference>
<sequence>MPHLEPFAEIELVNGWESGLQWRSLGADPQFSLPGRRLLPGWYMLELRLVHNQVSANASLYVDSGLGFSEEERYSLNCSSDRIVKRLLYFPKGVRTLRFDPMEDTGLFSIGHLQLIFLLPRFAHGLMAKRLIARHHSFRSFNRGEVLVRLKADASALRCNWINLGLARYAETFNRKCRGRAYREWIDQVEALQLPSAQFATQIDGPLISIVLPTYNTRIEFLRACIDSVLAQSYTKWQLCIADDASTDLKVRECLSVYQDKDSRIQVVFRTKNGHISVASSSALELTTGDYIAFLDHDDTLPPHALQRVCEEIGKSPQAQLIYSDEDKINRAGYRFDPHFKPDWNPDLLLSNNYICHFTVLRADLVRKVGGLRSGVEGAQDHDLLLRCLPYLNAGNVVHIPEILYHWRAIEGSTALDCSEKSYTSEAGMKVLSNYLESEKLDAQVEQGFVPNTYRICWNLPKKRPLVSLLIPTRDHYDILQPCVDKILSLTDYPNFELLILDNQSSCQKTLNYLEKVRTDPRVRVCCWDYSFNYSAINNFGVSQARGEIIGLINNDIEPINGSWLTEMVSQVCRPEIGCVGAKLYYPNDTIQHGGVILGIGGVANHAHKHFGRGEHGYFARLSLVQNFSAVTGACLLLRKSVFEEAGGLEEVKLPVAFNDVDLCLKVRELGYRNLWTPYAELYHHESISRGADDTLIKRRRMAAETAYMRKRWGGLLDRDPAYNPNLTLALEDFSLA</sequence>
<gene>
    <name evidence="2" type="ORF">M8T91_12870</name>
</gene>
<dbReference type="CDD" id="cd04186">
    <property type="entry name" value="GT_2_like_c"/>
    <property type="match status" value="1"/>
</dbReference>
<dbReference type="SUPFAM" id="SSF53448">
    <property type="entry name" value="Nucleotide-diphospho-sugar transferases"/>
    <property type="match status" value="2"/>
</dbReference>
<feature type="domain" description="Glycosyltransferase 2-like" evidence="1">
    <location>
        <begin position="468"/>
        <end position="645"/>
    </location>
</feature>
<dbReference type="InterPro" id="IPR001173">
    <property type="entry name" value="Glyco_trans_2-like"/>
</dbReference>
<evidence type="ECO:0000313" key="3">
    <source>
        <dbReference type="Proteomes" id="UP001321520"/>
    </source>
</evidence>
<keyword evidence="3" id="KW-1185">Reference proteome</keyword>
<dbReference type="CDD" id="cd04184">
    <property type="entry name" value="GT2_RfbC_Mx_like"/>
    <property type="match status" value="1"/>
</dbReference>
<dbReference type="Proteomes" id="UP001321520">
    <property type="component" value="Chromosome"/>
</dbReference>
<evidence type="ECO:0000313" key="2">
    <source>
        <dbReference type="EMBL" id="WKD48792.1"/>
    </source>
</evidence>
<dbReference type="RefSeq" id="WP_301414566.1">
    <property type="nucleotide sequence ID" value="NZ_CP098023.1"/>
</dbReference>
<proteinExistence type="predicted"/>
<dbReference type="EMBL" id="CP098023">
    <property type="protein sequence ID" value="WKD48792.1"/>
    <property type="molecule type" value="Genomic_DNA"/>
</dbReference>
<reference evidence="2 3" key="1">
    <citation type="submission" date="2022-05" db="EMBL/GenBank/DDBJ databases">
        <title>Microbulbifer sp. nov., isolated from sponge.</title>
        <authorList>
            <person name="Gao L."/>
        </authorList>
    </citation>
    <scope>NUCLEOTIDE SEQUENCE [LARGE SCALE GENOMIC DNA]</scope>
    <source>
        <strain evidence="2 3">MI-G</strain>
    </source>
</reference>
<dbReference type="InterPro" id="IPR029044">
    <property type="entry name" value="Nucleotide-diphossugar_trans"/>
</dbReference>
<dbReference type="PANTHER" id="PTHR43179">
    <property type="entry name" value="RHAMNOSYLTRANSFERASE WBBL"/>
    <property type="match status" value="1"/>
</dbReference>
<feature type="domain" description="Glycosyltransferase 2-like" evidence="1">
    <location>
        <begin position="209"/>
        <end position="368"/>
    </location>
</feature>
<dbReference type="Pfam" id="PF00535">
    <property type="entry name" value="Glycos_transf_2"/>
    <property type="match status" value="2"/>
</dbReference>